<protein>
    <recommendedName>
        <fullName evidence="1">DUF8021 domain-containing protein</fullName>
    </recommendedName>
</protein>
<dbReference type="Proteomes" id="UP001287356">
    <property type="component" value="Unassembled WGS sequence"/>
</dbReference>
<name>A0AAE0NFB2_9PEZI</name>
<gene>
    <name evidence="2" type="ORF">B0T24DRAFT_615598</name>
</gene>
<proteinExistence type="predicted"/>
<dbReference type="Pfam" id="PF26061">
    <property type="entry name" value="DUF8021"/>
    <property type="match status" value="1"/>
</dbReference>
<evidence type="ECO:0000259" key="1">
    <source>
        <dbReference type="Pfam" id="PF26061"/>
    </source>
</evidence>
<comment type="caution">
    <text evidence="2">The sequence shown here is derived from an EMBL/GenBank/DDBJ whole genome shotgun (WGS) entry which is preliminary data.</text>
</comment>
<evidence type="ECO:0000313" key="2">
    <source>
        <dbReference type="EMBL" id="KAK3380491.1"/>
    </source>
</evidence>
<sequence>MGLKPADSEYQGHFIHTIIRVQPRRVPQEMTRLNSTNIPSEEVWVLGSLRLFHDTAIDKPLGPRDAGFGIENHQLSQPTRCSAQLWSCHDLGPSISPLENTMHHSTIAALAWGLATTAAVASAACNQGLLREATDRYIAAQSTGSLSWLAPVLADNATYLENGRTLPGWRSNSSLATASPQRIDRSHSIFDLTQCASFTDLIITDAAAPRVIGAQLWLGPDSGKLTKIDRVVTTPGDWLFNATGTLHYALGEDWGTIPVAHRDSRAAIQAAADAYLDVFKNASVAVPWGAPCARLEGGAYTGRGLPSDTCNLGVIQSYDMPNRRYVIDESVGVVSVLLEFGSIGNAPDSHEFRVEDGKLRFIHTMTYCEKKPNCGYSFPATLPAPA</sequence>
<accession>A0AAE0NFB2</accession>
<keyword evidence="3" id="KW-1185">Reference proteome</keyword>
<dbReference type="EMBL" id="JAULSN010000002">
    <property type="protein sequence ID" value="KAK3380491.1"/>
    <property type="molecule type" value="Genomic_DNA"/>
</dbReference>
<feature type="domain" description="DUF8021" evidence="1">
    <location>
        <begin position="262"/>
        <end position="366"/>
    </location>
</feature>
<dbReference type="InterPro" id="IPR058334">
    <property type="entry name" value="DUF8021"/>
</dbReference>
<reference evidence="2" key="2">
    <citation type="submission" date="2023-06" db="EMBL/GenBank/DDBJ databases">
        <authorList>
            <consortium name="Lawrence Berkeley National Laboratory"/>
            <person name="Haridas S."/>
            <person name="Hensen N."/>
            <person name="Bonometti L."/>
            <person name="Westerberg I."/>
            <person name="Brannstrom I.O."/>
            <person name="Guillou S."/>
            <person name="Cros-Aarteil S."/>
            <person name="Calhoun S."/>
            <person name="Kuo A."/>
            <person name="Mondo S."/>
            <person name="Pangilinan J."/>
            <person name="Riley R."/>
            <person name="Labutti K."/>
            <person name="Andreopoulos B."/>
            <person name="Lipzen A."/>
            <person name="Chen C."/>
            <person name="Yanf M."/>
            <person name="Daum C."/>
            <person name="Ng V."/>
            <person name="Clum A."/>
            <person name="Steindorff A."/>
            <person name="Ohm R."/>
            <person name="Martin F."/>
            <person name="Silar P."/>
            <person name="Natvig D."/>
            <person name="Lalanne C."/>
            <person name="Gautier V."/>
            <person name="Ament-Velasquez S.L."/>
            <person name="Kruys A."/>
            <person name="Hutchinson M.I."/>
            <person name="Powell A.J."/>
            <person name="Barry K."/>
            <person name="Miller A.N."/>
            <person name="Grigoriev I.V."/>
            <person name="Debuchy R."/>
            <person name="Gladieux P."/>
            <person name="Thoren M.H."/>
            <person name="Johannesson H."/>
        </authorList>
    </citation>
    <scope>NUCLEOTIDE SEQUENCE</scope>
    <source>
        <strain evidence="2">CBS 958.72</strain>
    </source>
</reference>
<reference evidence="2" key="1">
    <citation type="journal article" date="2023" name="Mol. Phylogenet. Evol.">
        <title>Genome-scale phylogeny and comparative genomics of the fungal order Sordariales.</title>
        <authorList>
            <person name="Hensen N."/>
            <person name="Bonometti L."/>
            <person name="Westerberg I."/>
            <person name="Brannstrom I.O."/>
            <person name="Guillou S."/>
            <person name="Cros-Aarteil S."/>
            <person name="Calhoun S."/>
            <person name="Haridas S."/>
            <person name="Kuo A."/>
            <person name="Mondo S."/>
            <person name="Pangilinan J."/>
            <person name="Riley R."/>
            <person name="LaButti K."/>
            <person name="Andreopoulos B."/>
            <person name="Lipzen A."/>
            <person name="Chen C."/>
            <person name="Yan M."/>
            <person name="Daum C."/>
            <person name="Ng V."/>
            <person name="Clum A."/>
            <person name="Steindorff A."/>
            <person name="Ohm R.A."/>
            <person name="Martin F."/>
            <person name="Silar P."/>
            <person name="Natvig D.O."/>
            <person name="Lalanne C."/>
            <person name="Gautier V."/>
            <person name="Ament-Velasquez S.L."/>
            <person name="Kruys A."/>
            <person name="Hutchinson M.I."/>
            <person name="Powell A.J."/>
            <person name="Barry K."/>
            <person name="Miller A.N."/>
            <person name="Grigoriev I.V."/>
            <person name="Debuchy R."/>
            <person name="Gladieux P."/>
            <person name="Hiltunen Thoren M."/>
            <person name="Johannesson H."/>
        </authorList>
    </citation>
    <scope>NUCLEOTIDE SEQUENCE</scope>
    <source>
        <strain evidence="2">CBS 958.72</strain>
    </source>
</reference>
<organism evidence="2 3">
    <name type="scientific">Lasiosphaeria ovina</name>
    <dbReference type="NCBI Taxonomy" id="92902"/>
    <lineage>
        <taxon>Eukaryota</taxon>
        <taxon>Fungi</taxon>
        <taxon>Dikarya</taxon>
        <taxon>Ascomycota</taxon>
        <taxon>Pezizomycotina</taxon>
        <taxon>Sordariomycetes</taxon>
        <taxon>Sordariomycetidae</taxon>
        <taxon>Sordariales</taxon>
        <taxon>Lasiosphaeriaceae</taxon>
        <taxon>Lasiosphaeria</taxon>
    </lineage>
</organism>
<evidence type="ECO:0000313" key="3">
    <source>
        <dbReference type="Proteomes" id="UP001287356"/>
    </source>
</evidence>
<dbReference type="AlphaFoldDB" id="A0AAE0NFB2"/>